<name>A0A699VK28_TANCI</name>
<organism evidence="1">
    <name type="scientific">Tanacetum cinerariifolium</name>
    <name type="common">Dalmatian daisy</name>
    <name type="synonym">Chrysanthemum cinerariifolium</name>
    <dbReference type="NCBI Taxonomy" id="118510"/>
    <lineage>
        <taxon>Eukaryota</taxon>
        <taxon>Viridiplantae</taxon>
        <taxon>Streptophyta</taxon>
        <taxon>Embryophyta</taxon>
        <taxon>Tracheophyta</taxon>
        <taxon>Spermatophyta</taxon>
        <taxon>Magnoliopsida</taxon>
        <taxon>eudicotyledons</taxon>
        <taxon>Gunneridae</taxon>
        <taxon>Pentapetalae</taxon>
        <taxon>asterids</taxon>
        <taxon>campanulids</taxon>
        <taxon>Asterales</taxon>
        <taxon>Asteraceae</taxon>
        <taxon>Asteroideae</taxon>
        <taxon>Anthemideae</taxon>
        <taxon>Anthemidinae</taxon>
        <taxon>Tanacetum</taxon>
    </lineage>
</organism>
<dbReference type="AlphaFoldDB" id="A0A699VK28"/>
<proteinExistence type="predicted"/>
<dbReference type="EMBL" id="BKCJ011436613">
    <property type="protein sequence ID" value="GFD33531.1"/>
    <property type="molecule type" value="Genomic_DNA"/>
</dbReference>
<comment type="caution">
    <text evidence="1">The sequence shown here is derived from an EMBL/GenBank/DDBJ whole genome shotgun (WGS) entry which is preliminary data.</text>
</comment>
<feature type="non-terminal residue" evidence="1">
    <location>
        <position position="1"/>
    </location>
</feature>
<reference evidence="1" key="1">
    <citation type="journal article" date="2019" name="Sci. Rep.">
        <title>Draft genome of Tanacetum cinerariifolium, the natural source of mosquito coil.</title>
        <authorList>
            <person name="Yamashiro T."/>
            <person name="Shiraishi A."/>
            <person name="Satake H."/>
            <person name="Nakayama K."/>
        </authorList>
    </citation>
    <scope>NUCLEOTIDE SEQUENCE</scope>
</reference>
<sequence>SIAFDQYDFRRTFNLDGKHLRRSSALVHQFHVEVDSIIGFLNSANKAVATCQQGLHGVYRFLAFFRILIYYRLVPKGHGYNYCEGSILEVTKGVLAIFSASTNRSSVAGSEAGMPQTWFCRGYKAAGLRAAQSSRARPTPLSEVVVEMGIPCCDPLAALM</sequence>
<protein>
    <submittedName>
        <fullName evidence="1">Uncharacterized protein</fullName>
    </submittedName>
</protein>
<accession>A0A699VK28</accession>
<gene>
    <name evidence="1" type="ORF">Tci_905500</name>
</gene>
<evidence type="ECO:0000313" key="1">
    <source>
        <dbReference type="EMBL" id="GFD33531.1"/>
    </source>
</evidence>